<reference evidence="1 2" key="1">
    <citation type="submission" date="2020-04" db="EMBL/GenBank/DDBJ databases">
        <authorList>
            <person name="De Canck E."/>
        </authorList>
    </citation>
    <scope>NUCLEOTIDE SEQUENCE [LARGE SCALE GENOMIC DNA]</scope>
    <source>
        <strain evidence="1 2">LMG 28614</strain>
    </source>
</reference>
<dbReference type="EMBL" id="CADIKK010000005">
    <property type="protein sequence ID" value="CAB3782383.1"/>
    <property type="molecule type" value="Genomic_DNA"/>
</dbReference>
<sequence>MPLPAQAAANSMELSFAISFCGTSTAIGPRGLSNCQDGPFGLKTRQSWSEIARMLVRLRLE</sequence>
<organism evidence="1 2">
    <name type="scientific">Paraburkholderia ultramafica</name>
    <dbReference type="NCBI Taxonomy" id="1544867"/>
    <lineage>
        <taxon>Bacteria</taxon>
        <taxon>Pseudomonadati</taxon>
        <taxon>Pseudomonadota</taxon>
        <taxon>Betaproteobacteria</taxon>
        <taxon>Burkholderiales</taxon>
        <taxon>Burkholderiaceae</taxon>
        <taxon>Paraburkholderia</taxon>
    </lineage>
</organism>
<evidence type="ECO:0000313" key="1">
    <source>
        <dbReference type="EMBL" id="CAB3782383.1"/>
    </source>
</evidence>
<dbReference type="Proteomes" id="UP000494365">
    <property type="component" value="Unassembled WGS sequence"/>
</dbReference>
<name>A0A6S7B1M8_9BURK</name>
<dbReference type="AlphaFoldDB" id="A0A6S7B1M8"/>
<evidence type="ECO:0000313" key="2">
    <source>
        <dbReference type="Proteomes" id="UP000494365"/>
    </source>
</evidence>
<proteinExistence type="predicted"/>
<accession>A0A6S7B1M8</accession>
<keyword evidence="2" id="KW-1185">Reference proteome</keyword>
<gene>
    <name evidence="1" type="ORF">LMG28614_01436</name>
</gene>
<protein>
    <submittedName>
        <fullName evidence="1">Uncharacterized protein</fullName>
    </submittedName>
</protein>